<feature type="transmembrane region" description="Helical" evidence="1">
    <location>
        <begin position="9"/>
        <end position="30"/>
    </location>
</feature>
<organism evidence="2 3">
    <name type="scientific">Salibacter halophilus</name>
    <dbReference type="NCBI Taxonomy" id="1803916"/>
    <lineage>
        <taxon>Bacteria</taxon>
        <taxon>Pseudomonadati</taxon>
        <taxon>Bacteroidota</taxon>
        <taxon>Flavobacteriia</taxon>
        <taxon>Flavobacteriales</taxon>
        <taxon>Salibacteraceae</taxon>
        <taxon>Salibacter</taxon>
    </lineage>
</organism>
<dbReference type="RefSeq" id="WP_151169936.1">
    <property type="nucleotide sequence ID" value="NZ_WACR01000013.1"/>
</dbReference>
<dbReference type="OrthoDB" id="676730at2"/>
<keyword evidence="1" id="KW-0812">Transmembrane</keyword>
<evidence type="ECO:0000313" key="3">
    <source>
        <dbReference type="Proteomes" id="UP000435357"/>
    </source>
</evidence>
<accession>A0A6N6M3I3</accession>
<sequence length="177" mass="20331">MSKPKKKKYLTFILIPVVAGVWGYIAYIIYDMLNPDEPVVSTQTNYSEHKTEPDSIDEAQLKLNYDDPFLKGSPYTRRKYTVQKKKEPQKTQQVIQQSNQNIPKSKFNWPDIVFVGKMENRSDNRTQVLLTIGEKQNIYSIGDSLTAGIYIDELHQDTLILKRSSGGESKTLVINSR</sequence>
<evidence type="ECO:0000313" key="2">
    <source>
        <dbReference type="EMBL" id="KAB1061967.1"/>
    </source>
</evidence>
<dbReference type="AlphaFoldDB" id="A0A6N6M3I3"/>
<keyword evidence="3" id="KW-1185">Reference proteome</keyword>
<keyword evidence="1" id="KW-0472">Membrane</keyword>
<dbReference type="Proteomes" id="UP000435357">
    <property type="component" value="Unassembled WGS sequence"/>
</dbReference>
<gene>
    <name evidence="2" type="ORF">F3059_12880</name>
</gene>
<dbReference type="EMBL" id="WACR01000013">
    <property type="protein sequence ID" value="KAB1061967.1"/>
    <property type="molecule type" value="Genomic_DNA"/>
</dbReference>
<evidence type="ECO:0000256" key="1">
    <source>
        <dbReference type="SAM" id="Phobius"/>
    </source>
</evidence>
<keyword evidence="1" id="KW-1133">Transmembrane helix</keyword>
<evidence type="ECO:0008006" key="4">
    <source>
        <dbReference type="Google" id="ProtNLM"/>
    </source>
</evidence>
<comment type="caution">
    <text evidence="2">The sequence shown here is derived from an EMBL/GenBank/DDBJ whole genome shotgun (WGS) entry which is preliminary data.</text>
</comment>
<reference evidence="2 3" key="1">
    <citation type="submission" date="2019-09" db="EMBL/GenBank/DDBJ databases">
        <title>Genomes of Cryomorphaceae.</title>
        <authorList>
            <person name="Bowman J.P."/>
        </authorList>
    </citation>
    <scope>NUCLEOTIDE SEQUENCE [LARGE SCALE GENOMIC DNA]</scope>
    <source>
        <strain evidence="2 3">KCTC 52047</strain>
    </source>
</reference>
<proteinExistence type="predicted"/>
<protein>
    <recommendedName>
        <fullName evidence="4">Type II secretion system protein GspC N-terminal domain-containing protein</fullName>
    </recommendedName>
</protein>
<name>A0A6N6M3I3_9FLAO</name>